<feature type="transmembrane region" description="Helical" evidence="1">
    <location>
        <begin position="134"/>
        <end position="154"/>
    </location>
</feature>
<proteinExistence type="predicted"/>
<dbReference type="Proteomes" id="UP000627781">
    <property type="component" value="Unassembled WGS sequence"/>
</dbReference>
<keyword evidence="1" id="KW-0812">Transmembrane</keyword>
<sequence length="226" mass="25818">MSSMKELINGLNKSKENLSESNRKIFDGIIIYIRCSNIKTRDAEEFLQQTLDNFISAEHQNISIESYLGTSDIKGYCKEIVDTYKSTYNKLSLMVQYICYAALGLTILLSISYLSQNIQAILKNGLSSFSLNMLITPIIVLELILVIPLTLAAITWAKHKSFKEYTKKQSIIEFFVMWFIMVLFIGALVLVGLLLKKVVLFSIPIYILLPILILIYFISNHLLEKQ</sequence>
<evidence type="ECO:0000313" key="2">
    <source>
        <dbReference type="EMBL" id="MBD7912850.1"/>
    </source>
</evidence>
<reference evidence="2 3" key="1">
    <citation type="submission" date="2020-08" db="EMBL/GenBank/DDBJ databases">
        <title>A Genomic Blueprint of the Chicken Gut Microbiome.</title>
        <authorList>
            <person name="Gilroy R."/>
            <person name="Ravi A."/>
            <person name="Getino M."/>
            <person name="Pursley I."/>
            <person name="Horton D.L."/>
            <person name="Alikhan N.-F."/>
            <person name="Baker D."/>
            <person name="Gharbi K."/>
            <person name="Hall N."/>
            <person name="Watson M."/>
            <person name="Adriaenssens E.M."/>
            <person name="Foster-Nyarko E."/>
            <person name="Jarju S."/>
            <person name="Secka A."/>
            <person name="Antonio M."/>
            <person name="Oren A."/>
            <person name="Chaudhuri R."/>
            <person name="La Ragione R.M."/>
            <person name="Hildebrand F."/>
            <person name="Pallen M.J."/>
        </authorList>
    </citation>
    <scope>NUCLEOTIDE SEQUENCE [LARGE SCALE GENOMIC DNA]</scope>
    <source>
        <strain evidence="2 3">Sa3CVN1</strain>
    </source>
</reference>
<dbReference type="SUPFAM" id="SSF158560">
    <property type="entry name" value="BH3980-like"/>
    <property type="match status" value="1"/>
</dbReference>
<dbReference type="Gene3D" id="1.10.1900.10">
    <property type="entry name" value="c-terminal domain of poly(a) binding protein"/>
    <property type="match status" value="1"/>
</dbReference>
<protein>
    <recommendedName>
        <fullName evidence="4">DUF1048 domain-containing protein</fullName>
    </recommendedName>
</protein>
<evidence type="ECO:0000256" key="1">
    <source>
        <dbReference type="SAM" id="Phobius"/>
    </source>
</evidence>
<keyword evidence="3" id="KW-1185">Reference proteome</keyword>
<accession>A0ABR8PXG4</accession>
<dbReference type="EMBL" id="JACSRA010000029">
    <property type="protein sequence ID" value="MBD7912850.1"/>
    <property type="molecule type" value="Genomic_DNA"/>
</dbReference>
<organism evidence="2 3">
    <name type="scientific">Clostridium cibarium</name>
    <dbReference type="NCBI Taxonomy" id="2762247"/>
    <lineage>
        <taxon>Bacteria</taxon>
        <taxon>Bacillati</taxon>
        <taxon>Bacillota</taxon>
        <taxon>Clostridia</taxon>
        <taxon>Eubacteriales</taxon>
        <taxon>Clostridiaceae</taxon>
        <taxon>Clostridium</taxon>
    </lineage>
</organism>
<comment type="caution">
    <text evidence="2">The sequence shown here is derived from an EMBL/GenBank/DDBJ whole genome shotgun (WGS) entry which is preliminary data.</text>
</comment>
<keyword evidence="1" id="KW-0472">Membrane</keyword>
<feature type="transmembrane region" description="Helical" evidence="1">
    <location>
        <begin position="175"/>
        <end position="195"/>
    </location>
</feature>
<evidence type="ECO:0008006" key="4">
    <source>
        <dbReference type="Google" id="ProtNLM"/>
    </source>
</evidence>
<feature type="transmembrane region" description="Helical" evidence="1">
    <location>
        <begin position="201"/>
        <end position="223"/>
    </location>
</feature>
<evidence type="ECO:0000313" key="3">
    <source>
        <dbReference type="Proteomes" id="UP000627781"/>
    </source>
</evidence>
<name>A0ABR8PXG4_9CLOT</name>
<feature type="transmembrane region" description="Helical" evidence="1">
    <location>
        <begin position="94"/>
        <end position="114"/>
    </location>
</feature>
<gene>
    <name evidence="2" type="ORF">H9661_15975</name>
</gene>
<dbReference type="RefSeq" id="WP_191769741.1">
    <property type="nucleotide sequence ID" value="NZ_JACSRA010000029.1"/>
</dbReference>
<keyword evidence="1" id="KW-1133">Transmembrane helix</keyword>